<dbReference type="Proteomes" id="UP000032673">
    <property type="component" value="Unassembled WGS sequence"/>
</dbReference>
<dbReference type="Pfam" id="PF00005">
    <property type="entry name" value="ABC_tran"/>
    <property type="match status" value="1"/>
</dbReference>
<dbReference type="SUPFAM" id="SSF52540">
    <property type="entry name" value="P-loop containing nucleoside triphosphate hydrolases"/>
    <property type="match status" value="1"/>
</dbReference>
<dbReference type="InterPro" id="IPR003593">
    <property type="entry name" value="AAA+_ATPase"/>
</dbReference>
<gene>
    <name evidence="11" type="ORF">Abin_016_041</name>
    <name evidence="12" type="ORF">AIN02nite_25110</name>
</gene>
<dbReference type="EMBL" id="BAMW01000016">
    <property type="protein sequence ID" value="GAN63033.1"/>
    <property type="molecule type" value="Genomic_DNA"/>
</dbReference>
<evidence type="ECO:0000256" key="7">
    <source>
        <dbReference type="ARBA" id="ARBA00023004"/>
    </source>
</evidence>
<dbReference type="GO" id="GO:0005524">
    <property type="term" value="F:ATP binding"/>
    <property type="evidence" value="ECO:0007669"/>
    <property type="project" value="UniProtKB-KW"/>
</dbReference>
<dbReference type="InterPro" id="IPR051535">
    <property type="entry name" value="Siderophore_ABC-ATPase"/>
</dbReference>
<evidence type="ECO:0000256" key="8">
    <source>
        <dbReference type="ARBA" id="ARBA00023065"/>
    </source>
</evidence>
<evidence type="ECO:0000313" key="14">
    <source>
        <dbReference type="Proteomes" id="UP000321104"/>
    </source>
</evidence>
<dbReference type="PANTHER" id="PTHR42771">
    <property type="entry name" value="IRON(3+)-HYDROXAMATE IMPORT ATP-BINDING PROTEIN FHUC"/>
    <property type="match status" value="1"/>
</dbReference>
<dbReference type="PANTHER" id="PTHR42771:SF7">
    <property type="entry name" value="ABC-TYPE COBALAMIN_FE3+-SIDEROPHORES TRANSPORT SYSTEM, ATPASE COMPONENT"/>
    <property type="match status" value="1"/>
</dbReference>
<keyword evidence="7" id="KW-0408">Iron</keyword>
<evidence type="ECO:0000256" key="9">
    <source>
        <dbReference type="ARBA" id="ARBA00023136"/>
    </source>
</evidence>
<protein>
    <submittedName>
        <fullName evidence="12">ABC transporter ATP-binding protein</fullName>
    </submittedName>
    <submittedName>
        <fullName evidence="11">ABC transporter Fe3+ dicitrate transport FecE</fullName>
    </submittedName>
</protein>
<dbReference type="AlphaFoldDB" id="A0A6N3T5D3"/>
<dbReference type="InterPro" id="IPR003439">
    <property type="entry name" value="ABC_transporter-like_ATP-bd"/>
</dbReference>
<keyword evidence="5" id="KW-0547">Nucleotide-binding</keyword>
<keyword evidence="3" id="KW-1003">Cell membrane</keyword>
<dbReference type="PROSITE" id="PS00211">
    <property type="entry name" value="ABC_TRANSPORTER_1"/>
    <property type="match status" value="1"/>
</dbReference>
<dbReference type="SMART" id="SM00382">
    <property type="entry name" value="AAA"/>
    <property type="match status" value="1"/>
</dbReference>
<evidence type="ECO:0000259" key="10">
    <source>
        <dbReference type="PROSITE" id="PS50893"/>
    </source>
</evidence>
<keyword evidence="2" id="KW-0813">Transport</keyword>
<keyword evidence="9" id="KW-0472">Membrane</keyword>
<reference evidence="11 13" key="1">
    <citation type="submission" date="2012-11" db="EMBL/GenBank/DDBJ databases">
        <title>Whole genome sequence of Acetobacter indonesiensis 5H-1.</title>
        <authorList>
            <person name="Azuma Y."/>
            <person name="Higashiura N."/>
            <person name="Hirakawa H."/>
            <person name="Matsushita K."/>
        </authorList>
    </citation>
    <scope>NUCLEOTIDE SEQUENCE [LARGE SCALE GENOMIC DNA]</scope>
    <source>
        <strain evidence="11 13">5H-1</strain>
    </source>
</reference>
<dbReference type="GO" id="GO:0006826">
    <property type="term" value="P:iron ion transport"/>
    <property type="evidence" value="ECO:0007669"/>
    <property type="project" value="UniProtKB-KW"/>
</dbReference>
<name>A0A6N3T5D3_9PROT</name>
<organism evidence="12 14">
    <name type="scientific">Acetobacter indonesiensis</name>
    <dbReference type="NCBI Taxonomy" id="104101"/>
    <lineage>
        <taxon>Bacteria</taxon>
        <taxon>Pseudomonadati</taxon>
        <taxon>Pseudomonadota</taxon>
        <taxon>Alphaproteobacteria</taxon>
        <taxon>Acetobacterales</taxon>
        <taxon>Acetobacteraceae</taxon>
        <taxon>Acetobacter</taxon>
    </lineage>
</organism>
<feature type="domain" description="ABC transporter" evidence="10">
    <location>
        <begin position="29"/>
        <end position="271"/>
    </location>
</feature>
<comment type="caution">
    <text evidence="12">The sequence shown here is derived from an EMBL/GenBank/DDBJ whole genome shotgun (WGS) entry which is preliminary data.</text>
</comment>
<evidence type="ECO:0000256" key="2">
    <source>
        <dbReference type="ARBA" id="ARBA00022448"/>
    </source>
</evidence>
<keyword evidence="4" id="KW-0410">Iron transport</keyword>
<dbReference type="Gene3D" id="3.40.50.300">
    <property type="entry name" value="P-loop containing nucleotide triphosphate hydrolases"/>
    <property type="match status" value="1"/>
</dbReference>
<dbReference type="GO" id="GO:0016887">
    <property type="term" value="F:ATP hydrolysis activity"/>
    <property type="evidence" value="ECO:0007669"/>
    <property type="project" value="InterPro"/>
</dbReference>
<dbReference type="Proteomes" id="UP000321104">
    <property type="component" value="Unassembled WGS sequence"/>
</dbReference>
<evidence type="ECO:0000256" key="4">
    <source>
        <dbReference type="ARBA" id="ARBA00022496"/>
    </source>
</evidence>
<comment type="subcellular location">
    <subcellularLocation>
        <location evidence="1">Cell membrane</location>
        <topology evidence="1">Peripheral membrane protein</topology>
    </subcellularLocation>
</comment>
<keyword evidence="13" id="KW-1185">Reference proteome</keyword>
<sequence length="290" mass="31159">MTQPSQTHSSLTHTTAAAVTKDTPNLTGLTAHDVTVRFGRRTVLHDVNVGPFLPGTIHALLGPNGSGKSTLMRAMAGLVPCTGTISLNGHILSALSLTQRTRNCLYLPQALPAPVHLQVLEALMAARHTDARPPASLSANPANHTDAMQDALERLTQFGISALALRYLDELSGGQRQLVGLAQAFSRNPQAVLLDEPLSALDLHHQFAVMEILRKETATRQLATVIVLHDLNIALNLTDTVTVMLEGRIMASGPPAEVLTPELLRETYRIRARIEHGADGRKFVSVDGIA</sequence>
<accession>A0A6N3T5D3</accession>
<evidence type="ECO:0000313" key="13">
    <source>
        <dbReference type="Proteomes" id="UP000032673"/>
    </source>
</evidence>
<dbReference type="GO" id="GO:0005886">
    <property type="term" value="C:plasma membrane"/>
    <property type="evidence" value="ECO:0007669"/>
    <property type="project" value="UniProtKB-SubCell"/>
</dbReference>
<evidence type="ECO:0000313" key="12">
    <source>
        <dbReference type="EMBL" id="GEN04486.1"/>
    </source>
</evidence>
<dbReference type="EMBL" id="BJXQ01000019">
    <property type="protein sequence ID" value="GEN04486.1"/>
    <property type="molecule type" value="Genomic_DNA"/>
</dbReference>
<evidence type="ECO:0000256" key="1">
    <source>
        <dbReference type="ARBA" id="ARBA00004202"/>
    </source>
</evidence>
<dbReference type="InterPro" id="IPR017871">
    <property type="entry name" value="ABC_transporter-like_CS"/>
</dbReference>
<dbReference type="PROSITE" id="PS50893">
    <property type="entry name" value="ABC_TRANSPORTER_2"/>
    <property type="match status" value="1"/>
</dbReference>
<keyword evidence="8" id="KW-0406">Ion transport</keyword>
<evidence type="ECO:0000256" key="5">
    <source>
        <dbReference type="ARBA" id="ARBA00022741"/>
    </source>
</evidence>
<dbReference type="CDD" id="cd03214">
    <property type="entry name" value="ABC_Iron-Siderophores_B12_Hemin"/>
    <property type="match status" value="1"/>
</dbReference>
<evidence type="ECO:0000256" key="3">
    <source>
        <dbReference type="ARBA" id="ARBA00022475"/>
    </source>
</evidence>
<proteinExistence type="predicted"/>
<evidence type="ECO:0000256" key="6">
    <source>
        <dbReference type="ARBA" id="ARBA00022840"/>
    </source>
</evidence>
<reference evidence="12 14" key="2">
    <citation type="submission" date="2019-07" db="EMBL/GenBank/DDBJ databases">
        <title>Whole genome shotgun sequence of Acetobacter indonesiensis NBRC 16471.</title>
        <authorList>
            <person name="Hosoyama A."/>
            <person name="Uohara A."/>
            <person name="Ohji S."/>
            <person name="Ichikawa N."/>
        </authorList>
    </citation>
    <scope>NUCLEOTIDE SEQUENCE [LARGE SCALE GENOMIC DNA]</scope>
    <source>
        <strain evidence="12 14">NBRC 16471</strain>
    </source>
</reference>
<keyword evidence="6 12" id="KW-0067">ATP-binding</keyword>
<evidence type="ECO:0000313" key="11">
    <source>
        <dbReference type="EMBL" id="GAN63033.1"/>
    </source>
</evidence>
<dbReference type="InterPro" id="IPR027417">
    <property type="entry name" value="P-loop_NTPase"/>
</dbReference>